<evidence type="ECO:0000256" key="1">
    <source>
        <dbReference type="ARBA" id="ARBA00005417"/>
    </source>
</evidence>
<keyword evidence="3" id="KW-0547">Nucleotide-binding</keyword>
<dbReference type="GO" id="GO:0016887">
    <property type="term" value="F:ATP hydrolysis activity"/>
    <property type="evidence" value="ECO:0007669"/>
    <property type="project" value="InterPro"/>
</dbReference>
<dbReference type="CDD" id="cd03257">
    <property type="entry name" value="ABC_NikE_OppD_transporters"/>
    <property type="match status" value="1"/>
</dbReference>
<dbReference type="InterPro" id="IPR003439">
    <property type="entry name" value="ABC_transporter-like_ATP-bd"/>
</dbReference>
<proteinExistence type="inferred from homology"/>
<protein>
    <submittedName>
        <fullName evidence="7">Oligopeptide/dipeptide ABC transporter, ATP-binding protein</fullName>
    </submittedName>
</protein>
<dbReference type="NCBIfam" id="TIGR01727">
    <property type="entry name" value="oligo_HPY"/>
    <property type="match status" value="1"/>
</dbReference>
<dbReference type="InterPro" id="IPR013563">
    <property type="entry name" value="Oligopep_ABC_C"/>
</dbReference>
<keyword evidence="2" id="KW-0813">Transport</keyword>
<evidence type="ECO:0000259" key="6">
    <source>
        <dbReference type="PROSITE" id="PS50893"/>
    </source>
</evidence>
<dbReference type="PROSITE" id="PS50893">
    <property type="entry name" value="ABC_TRANSPORTER_2"/>
    <property type="match status" value="1"/>
</dbReference>
<evidence type="ECO:0000256" key="3">
    <source>
        <dbReference type="ARBA" id="ARBA00022741"/>
    </source>
</evidence>
<dbReference type="GO" id="GO:0015833">
    <property type="term" value="P:peptide transport"/>
    <property type="evidence" value="ECO:0007669"/>
    <property type="project" value="InterPro"/>
</dbReference>
<dbReference type="GO" id="GO:0055085">
    <property type="term" value="P:transmembrane transport"/>
    <property type="evidence" value="ECO:0007669"/>
    <property type="project" value="UniProtKB-ARBA"/>
</dbReference>
<dbReference type="PANTHER" id="PTHR43776:SF7">
    <property type="entry name" value="D,D-DIPEPTIDE TRANSPORT ATP-BINDING PROTEIN DDPF-RELATED"/>
    <property type="match status" value="1"/>
</dbReference>
<evidence type="ECO:0000313" key="8">
    <source>
        <dbReference type="Proteomes" id="UP000009374"/>
    </source>
</evidence>
<dbReference type="Gene3D" id="3.40.50.300">
    <property type="entry name" value="P-loop containing nucleotide triphosphate hydrolases"/>
    <property type="match status" value="1"/>
</dbReference>
<dbReference type="Pfam" id="PF08352">
    <property type="entry name" value="oligo_HPY"/>
    <property type="match status" value="1"/>
</dbReference>
<dbReference type="SUPFAM" id="SSF52540">
    <property type="entry name" value="P-loop containing nucleoside triphosphate hydrolases"/>
    <property type="match status" value="1"/>
</dbReference>
<accession>C6HXY6</accession>
<dbReference type="AlphaFoldDB" id="C6HXY6"/>
<dbReference type="InterPro" id="IPR050319">
    <property type="entry name" value="ABC_transp_ATP-bind"/>
</dbReference>
<evidence type="ECO:0000256" key="2">
    <source>
        <dbReference type="ARBA" id="ARBA00022448"/>
    </source>
</evidence>
<dbReference type="PANTHER" id="PTHR43776">
    <property type="entry name" value="TRANSPORT ATP-BINDING PROTEIN"/>
    <property type="match status" value="1"/>
</dbReference>
<evidence type="ECO:0000313" key="7">
    <source>
        <dbReference type="EMBL" id="EES52598.1"/>
    </source>
</evidence>
<dbReference type="SMART" id="SM00382">
    <property type="entry name" value="AAA"/>
    <property type="match status" value="1"/>
</dbReference>
<dbReference type="GO" id="GO:0005524">
    <property type="term" value="F:ATP binding"/>
    <property type="evidence" value="ECO:0007669"/>
    <property type="project" value="UniProtKB-KW"/>
</dbReference>
<sequence>MPPEVPPFLIRAEGLSREFELPGGGIFSRKRRLEAVSEVSFSIGRQEVLGLVGESGSGKTTIGRMVMRLLPPTRGRILLDGVDLTSLSGRALRAQRRRFQMVFQDPYASLNPRMRVREIVEEPLVVHGIDPDAGSRRDRVARLLERVGLSSRDMERFPREFSGGGRQRIGIARAIACGPELLVADEPIASLDLSMGAQIINLFSSLVDSEAMSLLFISHDIPMVRYLSDRVAVLYRGKIVESGPAEAVLDDPQHPYTRLLAEGRLPESDGASSPGAEGEPSGLCAFLPRCDRALPECRLSPPPRLSRGEVREVLCHLPKGESSWSPVHLTTQGSPSHVPATPSR</sequence>
<comment type="similarity">
    <text evidence="1">Belongs to the ABC transporter superfamily.</text>
</comment>
<name>C6HXY6_9BACT</name>
<dbReference type="InterPro" id="IPR027417">
    <property type="entry name" value="P-loop_NTPase"/>
</dbReference>
<organism evidence="7 8">
    <name type="scientific">Leptospirillum ferrodiazotrophum</name>
    <dbReference type="NCBI Taxonomy" id="412449"/>
    <lineage>
        <taxon>Bacteria</taxon>
        <taxon>Pseudomonadati</taxon>
        <taxon>Nitrospirota</taxon>
        <taxon>Nitrospiria</taxon>
        <taxon>Nitrospirales</taxon>
        <taxon>Nitrospiraceae</taxon>
        <taxon>Leptospirillum</taxon>
    </lineage>
</organism>
<dbReference type="InterPro" id="IPR003593">
    <property type="entry name" value="AAA+_ATPase"/>
</dbReference>
<feature type="domain" description="ABC transporter" evidence="6">
    <location>
        <begin position="10"/>
        <end position="261"/>
    </location>
</feature>
<evidence type="ECO:0000256" key="5">
    <source>
        <dbReference type="SAM" id="MobiDB-lite"/>
    </source>
</evidence>
<dbReference type="EMBL" id="GG693875">
    <property type="protein sequence ID" value="EES52598.1"/>
    <property type="molecule type" value="Genomic_DNA"/>
</dbReference>
<feature type="compositionally biased region" description="Polar residues" evidence="5">
    <location>
        <begin position="324"/>
        <end position="335"/>
    </location>
</feature>
<keyword evidence="4 7" id="KW-0067">ATP-binding</keyword>
<feature type="region of interest" description="Disordered" evidence="5">
    <location>
        <begin position="324"/>
        <end position="344"/>
    </location>
</feature>
<gene>
    <name evidence="7" type="ORF">UBAL3_93200100</name>
</gene>
<keyword evidence="8" id="KW-1185">Reference proteome</keyword>
<dbReference type="Proteomes" id="UP000009374">
    <property type="component" value="Unassembled WGS sequence"/>
</dbReference>
<reference evidence="7 8" key="1">
    <citation type="journal article" date="2009" name="Appl. Environ. Microbiol.">
        <title>Community genomic and proteomic analyses of chemoautotrophic iron-oxidizing "Leptospirillum rubarum" (Group II) and "Leptospirillum ferrodiazotrophum" (Group III) bacteria in acid mine drainage biofilms.</title>
        <authorList>
            <person name="Goltsman D.S."/>
            <person name="Denef V.J."/>
            <person name="Singer S.W."/>
            <person name="VerBerkmoes N.C."/>
            <person name="Lefsrud M."/>
            <person name="Mueller R.S."/>
            <person name="Dick G.J."/>
            <person name="Sun C.L."/>
            <person name="Wheeler K.E."/>
            <person name="Zemla A."/>
            <person name="Baker B.J."/>
            <person name="Hauser L."/>
            <person name="Land M."/>
            <person name="Shah M.B."/>
            <person name="Thelen M.P."/>
            <person name="Hettich R.L."/>
            <person name="Banfield J.F."/>
        </authorList>
    </citation>
    <scope>NUCLEOTIDE SEQUENCE [LARGE SCALE GENOMIC DNA]</scope>
</reference>
<dbReference type="Pfam" id="PF00005">
    <property type="entry name" value="ABC_tran"/>
    <property type="match status" value="1"/>
</dbReference>
<evidence type="ECO:0000256" key="4">
    <source>
        <dbReference type="ARBA" id="ARBA00022840"/>
    </source>
</evidence>